<feature type="region of interest" description="Disordered" evidence="1">
    <location>
        <begin position="1"/>
        <end position="20"/>
    </location>
</feature>
<feature type="non-terminal residue" evidence="2">
    <location>
        <position position="1"/>
    </location>
</feature>
<dbReference type="AlphaFoldDB" id="A0A4S2J9S0"/>
<dbReference type="EMBL" id="QBLH01003959">
    <property type="protein sequence ID" value="TGZ32065.1"/>
    <property type="molecule type" value="Genomic_DNA"/>
</dbReference>
<keyword evidence="3" id="KW-1185">Reference proteome</keyword>
<organism evidence="2 3">
    <name type="scientific">Temnothorax longispinosus</name>
    <dbReference type="NCBI Taxonomy" id="300112"/>
    <lineage>
        <taxon>Eukaryota</taxon>
        <taxon>Metazoa</taxon>
        <taxon>Ecdysozoa</taxon>
        <taxon>Arthropoda</taxon>
        <taxon>Hexapoda</taxon>
        <taxon>Insecta</taxon>
        <taxon>Pterygota</taxon>
        <taxon>Neoptera</taxon>
        <taxon>Endopterygota</taxon>
        <taxon>Hymenoptera</taxon>
        <taxon>Apocrita</taxon>
        <taxon>Aculeata</taxon>
        <taxon>Formicoidea</taxon>
        <taxon>Formicidae</taxon>
        <taxon>Myrmicinae</taxon>
        <taxon>Temnothorax</taxon>
    </lineage>
</organism>
<gene>
    <name evidence="2" type="ORF">DBV15_12959</name>
</gene>
<proteinExistence type="predicted"/>
<sequence>ESRRSSHPPTDAPVEDDRRRHHQEFRSNFPVELLPVRILTTRYLLTSTGYKYIAIGITIKSPWYSIHTTPSYVDIALGDKQGREISLTLDMWKGLVERKRDVLSCMERALSDVTHPPSPMSIGGMTLRFGVINNGPIVRMELLNLARVAMVRKTLLKLYDLQFCVDRVIRALSAATEEVDAKFSRYSEIAAAAMKMETSIQTAILKSDFFDPDNIVDCEIAALCFESL</sequence>
<dbReference type="STRING" id="300112.A0A4S2J9S0"/>
<comment type="caution">
    <text evidence="2">The sequence shown here is derived from an EMBL/GenBank/DDBJ whole genome shotgun (WGS) entry which is preliminary data.</text>
</comment>
<evidence type="ECO:0000313" key="2">
    <source>
        <dbReference type="EMBL" id="TGZ32065.1"/>
    </source>
</evidence>
<protein>
    <submittedName>
        <fullName evidence="2">Uncharacterized protein</fullName>
    </submittedName>
</protein>
<name>A0A4S2J9S0_9HYME</name>
<reference evidence="2 3" key="1">
    <citation type="journal article" date="2019" name="Philos. Trans. R. Soc. Lond., B, Biol. Sci.">
        <title>Ant behaviour and brain gene expression of defending hosts depend on the ecological success of the intruding social parasite.</title>
        <authorList>
            <person name="Kaur R."/>
            <person name="Stoldt M."/>
            <person name="Jongepier E."/>
            <person name="Feldmeyer B."/>
            <person name="Menzel F."/>
            <person name="Bornberg-Bauer E."/>
            <person name="Foitzik S."/>
        </authorList>
    </citation>
    <scope>NUCLEOTIDE SEQUENCE [LARGE SCALE GENOMIC DNA]</scope>
    <source>
        <tissue evidence="2">Whole body</tissue>
    </source>
</reference>
<dbReference type="Proteomes" id="UP000310200">
    <property type="component" value="Unassembled WGS sequence"/>
</dbReference>
<accession>A0A4S2J9S0</accession>
<evidence type="ECO:0000256" key="1">
    <source>
        <dbReference type="SAM" id="MobiDB-lite"/>
    </source>
</evidence>
<evidence type="ECO:0000313" key="3">
    <source>
        <dbReference type="Proteomes" id="UP000310200"/>
    </source>
</evidence>